<dbReference type="Gene3D" id="3.30.70.380">
    <property type="entry name" value="Ferrodoxin-fold anticodon-binding domain"/>
    <property type="match status" value="1"/>
</dbReference>
<protein>
    <recommendedName>
        <fullName evidence="15">Phenylalanine--tRNA ligase beta subunit</fullName>
        <ecNumber evidence="15">6.1.1.20</ecNumber>
    </recommendedName>
    <alternativeName>
        <fullName evidence="15">Phenylalanyl-tRNA synthetase beta subunit</fullName>
        <shortName evidence="15">PheRS</shortName>
    </alternativeName>
</protein>
<dbReference type="InterPro" id="IPR045864">
    <property type="entry name" value="aa-tRNA-synth_II/BPL/LPL"/>
</dbReference>
<keyword evidence="13 15" id="KW-0030">Aminoacyl-tRNA synthetase</keyword>
<dbReference type="SMART" id="SM00873">
    <property type="entry name" value="B3_4"/>
    <property type="match status" value="1"/>
</dbReference>
<feature type="binding site" evidence="15">
    <location>
        <position position="517"/>
    </location>
    <ligand>
        <name>Mg(2+)</name>
        <dbReference type="ChEBI" id="CHEBI:18420"/>
        <note>shared with alpha subunit</note>
    </ligand>
</feature>
<dbReference type="InterPro" id="IPR009061">
    <property type="entry name" value="DNA-bd_dom_put_sf"/>
</dbReference>
<dbReference type="Gene3D" id="3.30.930.10">
    <property type="entry name" value="Bira Bifunctional Protein, Domain 2"/>
    <property type="match status" value="1"/>
</dbReference>
<organism evidence="20 21">
    <name type="scientific">Georgenia deserti</name>
    <dbReference type="NCBI Taxonomy" id="2093781"/>
    <lineage>
        <taxon>Bacteria</taxon>
        <taxon>Bacillati</taxon>
        <taxon>Actinomycetota</taxon>
        <taxon>Actinomycetes</taxon>
        <taxon>Micrococcales</taxon>
        <taxon>Bogoriellaceae</taxon>
        <taxon>Georgenia</taxon>
    </lineage>
</organism>
<gene>
    <name evidence="15 20" type="primary">pheT</name>
    <name evidence="20" type="ORF">ACFSE6_15545</name>
</gene>
<feature type="binding site" evidence="15">
    <location>
        <position position="516"/>
    </location>
    <ligand>
        <name>Mg(2+)</name>
        <dbReference type="ChEBI" id="CHEBI:18420"/>
        <note>shared with alpha subunit</note>
    </ligand>
</feature>
<evidence type="ECO:0000256" key="15">
    <source>
        <dbReference type="HAMAP-Rule" id="MF_00283"/>
    </source>
</evidence>
<dbReference type="InterPro" id="IPR012340">
    <property type="entry name" value="NA-bd_OB-fold"/>
</dbReference>
<dbReference type="InterPro" id="IPR036690">
    <property type="entry name" value="Fdx_antiC-bd_sf"/>
</dbReference>
<evidence type="ECO:0000256" key="1">
    <source>
        <dbReference type="ARBA" id="ARBA00004496"/>
    </source>
</evidence>
<accession>A0ABW4L6Q3</accession>
<evidence type="ECO:0000256" key="12">
    <source>
        <dbReference type="ARBA" id="ARBA00022917"/>
    </source>
</evidence>
<comment type="caution">
    <text evidence="15">Lacks conserved residue(s) required for the propagation of feature annotation.</text>
</comment>
<dbReference type="SUPFAM" id="SSF50249">
    <property type="entry name" value="Nucleic acid-binding proteins"/>
    <property type="match status" value="1"/>
</dbReference>
<evidence type="ECO:0000256" key="5">
    <source>
        <dbReference type="ARBA" id="ARBA00022555"/>
    </source>
</evidence>
<evidence type="ECO:0000259" key="18">
    <source>
        <dbReference type="PROSITE" id="PS51447"/>
    </source>
</evidence>
<dbReference type="NCBIfam" id="TIGR00472">
    <property type="entry name" value="pheT_bact"/>
    <property type="match status" value="1"/>
</dbReference>
<feature type="domain" description="B5" evidence="19">
    <location>
        <begin position="442"/>
        <end position="529"/>
    </location>
</feature>
<dbReference type="Gene3D" id="3.50.40.10">
    <property type="entry name" value="Phenylalanyl-trna Synthetase, Chain B, domain 3"/>
    <property type="match status" value="1"/>
</dbReference>
<evidence type="ECO:0000256" key="8">
    <source>
        <dbReference type="ARBA" id="ARBA00022741"/>
    </source>
</evidence>
<evidence type="ECO:0000256" key="2">
    <source>
        <dbReference type="ARBA" id="ARBA00008653"/>
    </source>
</evidence>
<dbReference type="PROSITE" id="PS51483">
    <property type="entry name" value="B5"/>
    <property type="match status" value="1"/>
</dbReference>
<keyword evidence="21" id="KW-1185">Reference proteome</keyword>
<proteinExistence type="inferred from homology"/>
<comment type="subunit">
    <text evidence="3 15">Tetramer of two alpha and two beta subunits.</text>
</comment>
<dbReference type="InterPro" id="IPR041616">
    <property type="entry name" value="PheRS_beta_core"/>
</dbReference>
<dbReference type="RefSeq" id="WP_388009185.1">
    <property type="nucleotide sequence ID" value="NZ_JBHUEE010000009.1"/>
</dbReference>
<dbReference type="PANTHER" id="PTHR10947">
    <property type="entry name" value="PHENYLALANYL-TRNA SYNTHETASE BETA CHAIN AND LEUCINE-RICH REPEAT-CONTAINING PROTEIN 47"/>
    <property type="match status" value="1"/>
</dbReference>
<keyword evidence="7 15" id="KW-0479">Metal-binding</keyword>
<dbReference type="PROSITE" id="PS51447">
    <property type="entry name" value="FDX_ACB"/>
    <property type="match status" value="1"/>
</dbReference>
<name>A0ABW4L6Q3_9MICO</name>
<keyword evidence="10 15" id="KW-0460">Magnesium</keyword>
<keyword evidence="5 16" id="KW-0820">tRNA-binding</keyword>
<dbReference type="InterPro" id="IPR005121">
    <property type="entry name" value="Fdx_antiC-bd"/>
</dbReference>
<keyword evidence="6 15" id="KW-0436">Ligase</keyword>
<dbReference type="CDD" id="cd02796">
    <property type="entry name" value="tRNA_bind_bactPheRS"/>
    <property type="match status" value="1"/>
</dbReference>
<reference evidence="21" key="1">
    <citation type="journal article" date="2019" name="Int. J. Syst. Evol. Microbiol.">
        <title>The Global Catalogue of Microorganisms (GCM) 10K type strain sequencing project: providing services to taxonomists for standard genome sequencing and annotation.</title>
        <authorList>
            <consortium name="The Broad Institute Genomics Platform"/>
            <consortium name="The Broad Institute Genome Sequencing Center for Infectious Disease"/>
            <person name="Wu L."/>
            <person name="Ma J."/>
        </authorList>
    </citation>
    <scope>NUCLEOTIDE SEQUENCE [LARGE SCALE GENOMIC DNA]</scope>
    <source>
        <strain evidence="21">JCM 17130</strain>
    </source>
</reference>
<dbReference type="PANTHER" id="PTHR10947:SF0">
    <property type="entry name" value="PHENYLALANINE--TRNA LIGASE BETA SUBUNIT"/>
    <property type="match status" value="1"/>
</dbReference>
<keyword evidence="9 15" id="KW-0067">ATP-binding</keyword>
<dbReference type="Pfam" id="PF01588">
    <property type="entry name" value="tRNA_bind"/>
    <property type="match status" value="1"/>
</dbReference>
<keyword evidence="11 16" id="KW-0694">RNA-binding</keyword>
<comment type="similarity">
    <text evidence="2 15">Belongs to the phenylalanyl-tRNA synthetase beta subunit family. Type 1 subfamily.</text>
</comment>
<feature type="binding site" evidence="15">
    <location>
        <position position="507"/>
    </location>
    <ligand>
        <name>Mg(2+)</name>
        <dbReference type="ChEBI" id="CHEBI:18420"/>
        <note>shared with alpha subunit</note>
    </ligand>
</feature>
<keyword evidence="4 15" id="KW-0963">Cytoplasm</keyword>
<comment type="catalytic activity">
    <reaction evidence="14 15">
        <text>tRNA(Phe) + L-phenylalanine + ATP = L-phenylalanyl-tRNA(Phe) + AMP + diphosphate + H(+)</text>
        <dbReference type="Rhea" id="RHEA:19413"/>
        <dbReference type="Rhea" id="RHEA-COMP:9668"/>
        <dbReference type="Rhea" id="RHEA-COMP:9699"/>
        <dbReference type="ChEBI" id="CHEBI:15378"/>
        <dbReference type="ChEBI" id="CHEBI:30616"/>
        <dbReference type="ChEBI" id="CHEBI:33019"/>
        <dbReference type="ChEBI" id="CHEBI:58095"/>
        <dbReference type="ChEBI" id="CHEBI:78442"/>
        <dbReference type="ChEBI" id="CHEBI:78531"/>
        <dbReference type="ChEBI" id="CHEBI:456215"/>
        <dbReference type="EC" id="6.1.1.20"/>
    </reaction>
</comment>
<feature type="domain" description="TRNA-binding" evidence="17">
    <location>
        <begin position="41"/>
        <end position="171"/>
    </location>
</feature>
<evidence type="ECO:0000256" key="4">
    <source>
        <dbReference type="ARBA" id="ARBA00022490"/>
    </source>
</evidence>
<evidence type="ECO:0000313" key="21">
    <source>
        <dbReference type="Proteomes" id="UP001597277"/>
    </source>
</evidence>
<dbReference type="InterPro" id="IPR020825">
    <property type="entry name" value="Phe-tRNA_synthase-like_B3/B4"/>
</dbReference>
<evidence type="ECO:0000256" key="9">
    <source>
        <dbReference type="ARBA" id="ARBA00022840"/>
    </source>
</evidence>
<dbReference type="SUPFAM" id="SSF54991">
    <property type="entry name" value="Anticodon-binding domain of PheRS"/>
    <property type="match status" value="1"/>
</dbReference>
<dbReference type="Pfam" id="PF03484">
    <property type="entry name" value="B5"/>
    <property type="match status" value="1"/>
</dbReference>
<keyword evidence="8 15" id="KW-0547">Nucleotide-binding</keyword>
<dbReference type="InterPro" id="IPR005147">
    <property type="entry name" value="tRNA_synthase_B5-dom"/>
</dbReference>
<evidence type="ECO:0000256" key="16">
    <source>
        <dbReference type="PROSITE-ProRule" id="PRU00209"/>
    </source>
</evidence>
<evidence type="ECO:0000256" key="14">
    <source>
        <dbReference type="ARBA" id="ARBA00049255"/>
    </source>
</evidence>
<evidence type="ECO:0000256" key="10">
    <source>
        <dbReference type="ARBA" id="ARBA00022842"/>
    </source>
</evidence>
<dbReference type="SUPFAM" id="SSF55681">
    <property type="entry name" value="Class II aaRS and biotin synthetases"/>
    <property type="match status" value="1"/>
</dbReference>
<dbReference type="EC" id="6.1.1.20" evidence="15"/>
<evidence type="ECO:0000259" key="19">
    <source>
        <dbReference type="PROSITE" id="PS51483"/>
    </source>
</evidence>
<dbReference type="Gene3D" id="2.40.50.140">
    <property type="entry name" value="Nucleic acid-binding proteins"/>
    <property type="match status" value="1"/>
</dbReference>
<comment type="caution">
    <text evidence="20">The sequence shown here is derived from an EMBL/GenBank/DDBJ whole genome shotgun (WGS) entry which is preliminary data.</text>
</comment>
<dbReference type="Pfam" id="PF03483">
    <property type="entry name" value="B3_4"/>
    <property type="match status" value="1"/>
</dbReference>
<dbReference type="Pfam" id="PF17759">
    <property type="entry name" value="tRNA_synthFbeta"/>
    <property type="match status" value="1"/>
</dbReference>
<dbReference type="SUPFAM" id="SSF56037">
    <property type="entry name" value="PheT/TilS domain"/>
    <property type="match status" value="1"/>
</dbReference>
<dbReference type="PROSITE" id="PS50886">
    <property type="entry name" value="TRBD"/>
    <property type="match status" value="1"/>
</dbReference>
<dbReference type="Gene3D" id="3.30.56.10">
    <property type="match status" value="2"/>
</dbReference>
<dbReference type="Pfam" id="PF03147">
    <property type="entry name" value="FDX-ACB"/>
    <property type="match status" value="1"/>
</dbReference>
<comment type="subcellular location">
    <subcellularLocation>
        <location evidence="1 15">Cytoplasm</location>
    </subcellularLocation>
</comment>
<dbReference type="InterPro" id="IPR045060">
    <property type="entry name" value="Phe-tRNA-ligase_IIc_bsu"/>
</dbReference>
<feature type="domain" description="FDX-ACB" evidence="18">
    <location>
        <begin position="781"/>
        <end position="874"/>
    </location>
</feature>
<dbReference type="HAMAP" id="MF_00283">
    <property type="entry name" value="Phe_tRNA_synth_beta1"/>
    <property type="match status" value="1"/>
</dbReference>
<sequence>MPYVPLSWLAEHVEVAPGTTAETLAAALVAVGLEEEQIVPPPVTGPLVVGKVLSLAKETHSNGKTISYCRVDVGEHNDPPGDGAEPADVSSRGIVCGAHNFDVGDHVVVALPGTVLPGPFPIAARKTYGHTSDGMICSAKELGLGEDHSGIIVLERLLGADAVPAPGTDALELLGLGEEVLEINVTPDRGYCFGMRGVAREYAHSTGATFTDPGLPENLPTLPPPATADGFAVELDDDGAPDAGLDRPGCDRFVTRIVRGVDPAAPTPTWMVSRLVQAGMRPISLAVDVTNYVMLDLGQPLHAYDLAALAAPIVVRRAAAGERLTTLDDVERRLDPEDLLITDSPGGARGGRVLGLAGVMGGAATEVSPSTSDVLVEAAHFDPVSVARTARRHRLPSEAAKRFERGVDPRLPAVAAQRVVDLLVAYGGGTADPAVGDVDRTGTPEPVLFDPAAAARLVGVDYPRERVVGILEQIGCTVTTTADPDTATADGAGDTTVQVTPPSWRPDLVGPAHLIEEVARIDGYDEIPSVLPAAPAGRGLTVSQRQRRDIARALAERGFVEVLSYPFIGDVHDRLGLPAEDPRRATLRLVNPLADDAAGMRTSLLDTLLETARRNVSRGNADLAITEVGLVTRPAGIRAAAAPGVDRRPEHHELDALEAAVPDQPRHIAGVLTGRRLPPGLGPVPAAGRLADWADAVDAAKVVAETVGVMLTVRRGETMPWHPGRCAELVAGDVVVGHAGELHPKVISELDLPARTSAFELDLDAVQAVSPAEPIQVDPVSTFPPAKEDVALVVDADVPATDVLAAVTDAAGELAEDVTLFDVYTGSQLGEDKKSLAFALRLRAPDRTLTAQETAAVRERIVEVAGERVGAVLRA</sequence>
<dbReference type="SUPFAM" id="SSF46955">
    <property type="entry name" value="Putative DNA-binding domain"/>
    <property type="match status" value="1"/>
</dbReference>
<dbReference type="InterPro" id="IPR004532">
    <property type="entry name" value="Phe-tRNA-ligase_IIc_bsu_bact"/>
</dbReference>
<dbReference type="CDD" id="cd00769">
    <property type="entry name" value="PheRS_beta_core"/>
    <property type="match status" value="1"/>
</dbReference>
<comment type="cofactor">
    <cofactor evidence="15">
        <name>Mg(2+)</name>
        <dbReference type="ChEBI" id="CHEBI:18420"/>
    </cofactor>
    <text evidence="15">Binds 2 magnesium ions per tetramer.</text>
</comment>
<dbReference type="InterPro" id="IPR005146">
    <property type="entry name" value="B3/B4_tRNA-bd"/>
</dbReference>
<dbReference type="InterPro" id="IPR033714">
    <property type="entry name" value="tRNA_bind_bactPheRS"/>
</dbReference>
<evidence type="ECO:0000259" key="17">
    <source>
        <dbReference type="PROSITE" id="PS50886"/>
    </source>
</evidence>
<dbReference type="EMBL" id="JBHUEE010000009">
    <property type="protein sequence ID" value="MFD1719256.1"/>
    <property type="molecule type" value="Genomic_DNA"/>
</dbReference>
<dbReference type="InterPro" id="IPR002547">
    <property type="entry name" value="tRNA-bd_dom"/>
</dbReference>
<dbReference type="SMART" id="SM00874">
    <property type="entry name" value="B5"/>
    <property type="match status" value="1"/>
</dbReference>
<evidence type="ECO:0000256" key="7">
    <source>
        <dbReference type="ARBA" id="ARBA00022723"/>
    </source>
</evidence>
<evidence type="ECO:0000313" key="20">
    <source>
        <dbReference type="EMBL" id="MFD1719256.1"/>
    </source>
</evidence>
<dbReference type="SMART" id="SM00896">
    <property type="entry name" value="FDX-ACB"/>
    <property type="match status" value="1"/>
</dbReference>
<keyword evidence="12 15" id="KW-0648">Protein biosynthesis</keyword>
<evidence type="ECO:0000256" key="11">
    <source>
        <dbReference type="ARBA" id="ARBA00022884"/>
    </source>
</evidence>
<dbReference type="GO" id="GO:0004826">
    <property type="term" value="F:phenylalanine-tRNA ligase activity"/>
    <property type="evidence" value="ECO:0007669"/>
    <property type="project" value="UniProtKB-EC"/>
</dbReference>
<evidence type="ECO:0000256" key="13">
    <source>
        <dbReference type="ARBA" id="ARBA00023146"/>
    </source>
</evidence>
<evidence type="ECO:0000256" key="6">
    <source>
        <dbReference type="ARBA" id="ARBA00022598"/>
    </source>
</evidence>
<dbReference type="Proteomes" id="UP001597277">
    <property type="component" value="Unassembled WGS sequence"/>
</dbReference>
<evidence type="ECO:0000256" key="3">
    <source>
        <dbReference type="ARBA" id="ARBA00011209"/>
    </source>
</evidence>